<sequence>MEQLGLGWVLLASTLFGTTATCSRRDARAISEKVMDMARYSFDDQYQDCSRMMEEKLKTVNRTEFQNKVYADTWREAAKYWQKQWGNSNRPQVLPQEQAVAVLAYTDSGDLSNQLNTAMHKGGRSPEHYLESFPFKTLHFLLTEALHTLRDDQGRRCYNVSRGVNGTRFTAHLKETVRFGHFASASLNESIAKGFGTDTFFVVNTCYGVSIGNFSFSPEQEEVLIPPYEVFRVTNYTCDRDGTVIHLHSQTALSTYNCEFLKATCSRRDVCAITEKVMDMAQDSFDDQYQDCSRMMEEKLKTVNSPEFQNKTFADTWRRAAKHWQKQWGNSNRPQVLPQEQAVAVLAYTDGGHLYKQFNTLVREGGCSREHYLQHFPFKTLHFLLTEAVHTLQKTQRPKCNRVYRGIKGIRFTAQLNQTVRFGQFASASFNKNIAQDFGTDTFFVVNTCYGVSIRSFSFYPEQEEVLIPPYEVFKVTKVICYTDGTHIHLDSHSRHSNYNCALLKGKGRQQGGCPREMSGDRAQPWAGAAVLPALLQPWLQRNRGPMPPAL</sequence>
<accession>A0A493SY09</accession>
<dbReference type="Gene3D" id="3.90.176.10">
    <property type="entry name" value="Toxin ADP-ribosyltransferase, Chain A, domain 1"/>
    <property type="match status" value="2"/>
</dbReference>
<dbReference type="PANTHER" id="PTHR10339">
    <property type="entry name" value="ADP-RIBOSYLTRANSFERASE"/>
    <property type="match status" value="1"/>
</dbReference>
<evidence type="ECO:0000256" key="7">
    <source>
        <dbReference type="ARBA" id="ARBA00023027"/>
    </source>
</evidence>
<keyword evidence="6 10" id="KW-0521">NADP</keyword>
<evidence type="ECO:0000256" key="9">
    <source>
        <dbReference type="ARBA" id="ARBA00047597"/>
    </source>
</evidence>
<evidence type="ECO:0000256" key="8">
    <source>
        <dbReference type="ARBA" id="ARBA00023157"/>
    </source>
</evidence>
<dbReference type="EC" id="2.4.2.31" evidence="10"/>
<reference evidence="11" key="2">
    <citation type="submission" date="2025-08" db="UniProtKB">
        <authorList>
            <consortium name="Ensembl"/>
        </authorList>
    </citation>
    <scope>IDENTIFICATION</scope>
</reference>
<proteinExistence type="inferred from homology"/>
<feature type="chain" id="PRO_5019616662" description="NAD(P)(+)--arginine ADP-ribosyltransferase" evidence="10">
    <location>
        <begin position="21"/>
        <end position="551"/>
    </location>
</feature>
<keyword evidence="8" id="KW-1015">Disulfide bond</keyword>
<dbReference type="Pfam" id="PF01129">
    <property type="entry name" value="ART"/>
    <property type="match status" value="2"/>
</dbReference>
<dbReference type="PANTHER" id="PTHR10339:SF19">
    <property type="entry name" value="GPI-LINKED NAD(P)(+)--ARGININE ADP-RIBOSYLTRANSFERASE 1"/>
    <property type="match status" value="1"/>
</dbReference>
<feature type="signal peptide" evidence="10">
    <location>
        <begin position="1"/>
        <end position="20"/>
    </location>
</feature>
<comment type="similarity">
    <text evidence="1 10">Belongs to the Arg-specific ADP-ribosyltransferase family.</text>
</comment>
<dbReference type="SUPFAM" id="SSF56399">
    <property type="entry name" value="ADP-ribosylation"/>
    <property type="match status" value="2"/>
</dbReference>
<keyword evidence="7 10" id="KW-0520">NAD</keyword>
<keyword evidence="4" id="KW-0548">Nucleotidyltransferase</keyword>
<dbReference type="OMA" id="FAMTERQ"/>
<dbReference type="GO" id="GO:0106274">
    <property type="term" value="F:NAD+-protein-arginine ADP-ribosyltransferase activity"/>
    <property type="evidence" value="ECO:0007669"/>
    <property type="project" value="UniProtKB-EC"/>
</dbReference>
<keyword evidence="3 10" id="KW-0808">Transferase</keyword>
<dbReference type="Proteomes" id="UP000016666">
    <property type="component" value="Unassembled WGS sequence"/>
</dbReference>
<name>A0A493SY09_ANAPP</name>
<evidence type="ECO:0000256" key="5">
    <source>
        <dbReference type="ARBA" id="ARBA00022729"/>
    </source>
</evidence>
<dbReference type="GO" id="GO:0003950">
    <property type="term" value="F:NAD+ poly-ADP-ribosyltransferase activity"/>
    <property type="evidence" value="ECO:0007669"/>
    <property type="project" value="UniProtKB-ARBA"/>
</dbReference>
<dbReference type="Ensembl" id="ENSAPLT00000033700.1">
    <property type="protein sequence ID" value="ENSAPLP00000018509.1"/>
    <property type="gene ID" value="ENSAPLG00000019189.1"/>
</dbReference>
<dbReference type="GO" id="GO:0016779">
    <property type="term" value="F:nucleotidyltransferase activity"/>
    <property type="evidence" value="ECO:0007669"/>
    <property type="project" value="UniProtKB-KW"/>
</dbReference>
<keyword evidence="2 10" id="KW-0328">Glycosyltransferase</keyword>
<dbReference type="GO" id="GO:0005615">
    <property type="term" value="C:extracellular space"/>
    <property type="evidence" value="ECO:0007669"/>
    <property type="project" value="UniProtKB-ARBA"/>
</dbReference>
<evidence type="ECO:0000313" key="11">
    <source>
        <dbReference type="Ensembl" id="ENSAPLP00000018509.1"/>
    </source>
</evidence>
<reference evidence="12" key="1">
    <citation type="submission" date="2017-10" db="EMBL/GenBank/DDBJ databases">
        <title>A new Pekin duck reference genome.</title>
        <authorList>
            <person name="Hou Z.-C."/>
            <person name="Zhou Z.-K."/>
            <person name="Zhu F."/>
            <person name="Hou S.-S."/>
        </authorList>
    </citation>
    <scope>NUCLEOTIDE SEQUENCE [LARGE SCALE GENOMIC DNA]</scope>
</reference>
<reference evidence="11" key="3">
    <citation type="submission" date="2025-09" db="UniProtKB">
        <authorList>
            <consortium name="Ensembl"/>
        </authorList>
    </citation>
    <scope>IDENTIFICATION</scope>
</reference>
<protein>
    <recommendedName>
        <fullName evidence="10">NAD(P)(+)--arginine ADP-ribosyltransferase</fullName>
        <ecNumber evidence="10">2.4.2.31</ecNumber>
    </recommendedName>
    <alternativeName>
        <fullName evidence="10">Mono(ADP-ribosyl)transferase</fullName>
    </alternativeName>
</protein>
<dbReference type="GeneTree" id="ENSGT01030000234601"/>
<dbReference type="FunFam" id="3.90.176.10:FF:000001">
    <property type="entry name" value="NAD(P)(+)--arginine ADP-ribosyltransferase"/>
    <property type="match status" value="2"/>
</dbReference>
<organism evidence="11 12">
    <name type="scientific">Anas platyrhynchos platyrhynchos</name>
    <name type="common">Northern mallard</name>
    <dbReference type="NCBI Taxonomy" id="8840"/>
    <lineage>
        <taxon>Eukaryota</taxon>
        <taxon>Metazoa</taxon>
        <taxon>Chordata</taxon>
        <taxon>Craniata</taxon>
        <taxon>Vertebrata</taxon>
        <taxon>Euteleostomi</taxon>
        <taxon>Archelosauria</taxon>
        <taxon>Archosauria</taxon>
        <taxon>Dinosauria</taxon>
        <taxon>Saurischia</taxon>
        <taxon>Theropoda</taxon>
        <taxon>Coelurosauria</taxon>
        <taxon>Aves</taxon>
        <taxon>Neognathae</taxon>
        <taxon>Galloanserae</taxon>
        <taxon>Anseriformes</taxon>
        <taxon>Anatidae</taxon>
        <taxon>Anatinae</taxon>
        <taxon>Anas</taxon>
    </lineage>
</organism>
<dbReference type="GO" id="GO:0044194">
    <property type="term" value="C:cytolytic granule"/>
    <property type="evidence" value="ECO:0007669"/>
    <property type="project" value="UniProtKB-ARBA"/>
</dbReference>
<dbReference type="PRINTS" id="PR00970">
    <property type="entry name" value="RIBTRNSFRASE"/>
</dbReference>
<keyword evidence="12" id="KW-1185">Reference proteome</keyword>
<dbReference type="GO" id="GO:0046677">
    <property type="term" value="P:response to antibiotic"/>
    <property type="evidence" value="ECO:0007669"/>
    <property type="project" value="UniProtKB-ARBA"/>
</dbReference>
<dbReference type="InterPro" id="IPR050999">
    <property type="entry name" value="ADP-ribosyltransferase_ARG"/>
</dbReference>
<dbReference type="PROSITE" id="PS51996">
    <property type="entry name" value="TR_MART"/>
    <property type="match status" value="2"/>
</dbReference>
<evidence type="ECO:0000256" key="3">
    <source>
        <dbReference type="ARBA" id="ARBA00022679"/>
    </source>
</evidence>
<dbReference type="STRING" id="8840.ENSAPLP00000018509"/>
<evidence type="ECO:0000256" key="6">
    <source>
        <dbReference type="ARBA" id="ARBA00022857"/>
    </source>
</evidence>
<comment type="catalytic activity">
    <reaction evidence="9 10">
        <text>L-arginyl-[protein] + NAD(+) = N(omega)-(ADP-D-ribosyl)-L-arginyl-[protein] + nicotinamide + H(+)</text>
        <dbReference type="Rhea" id="RHEA:19149"/>
        <dbReference type="Rhea" id="RHEA-COMP:10532"/>
        <dbReference type="Rhea" id="RHEA-COMP:15087"/>
        <dbReference type="ChEBI" id="CHEBI:15378"/>
        <dbReference type="ChEBI" id="CHEBI:17154"/>
        <dbReference type="ChEBI" id="CHEBI:29965"/>
        <dbReference type="ChEBI" id="CHEBI:57540"/>
        <dbReference type="ChEBI" id="CHEBI:142554"/>
        <dbReference type="EC" id="2.4.2.31"/>
    </reaction>
</comment>
<evidence type="ECO:0000256" key="10">
    <source>
        <dbReference type="RuleBase" id="RU361228"/>
    </source>
</evidence>
<dbReference type="InterPro" id="IPR000768">
    <property type="entry name" value="ART"/>
</dbReference>
<keyword evidence="5 10" id="KW-0732">Signal</keyword>
<dbReference type="PROSITE" id="PS01291">
    <property type="entry name" value="ART"/>
    <property type="match status" value="2"/>
</dbReference>
<evidence type="ECO:0000313" key="12">
    <source>
        <dbReference type="Proteomes" id="UP000016666"/>
    </source>
</evidence>
<evidence type="ECO:0000256" key="2">
    <source>
        <dbReference type="ARBA" id="ARBA00022676"/>
    </source>
</evidence>
<dbReference type="AlphaFoldDB" id="A0A493SY09"/>
<evidence type="ECO:0000256" key="4">
    <source>
        <dbReference type="ARBA" id="ARBA00022695"/>
    </source>
</evidence>
<evidence type="ECO:0000256" key="1">
    <source>
        <dbReference type="ARBA" id="ARBA00009558"/>
    </source>
</evidence>